<evidence type="ECO:0000313" key="11">
    <source>
        <dbReference type="Proteomes" id="UP000000263"/>
    </source>
</evidence>
<dbReference type="InterPro" id="IPR010065">
    <property type="entry name" value="AA_ABC_transptr_permease_3TM"/>
</dbReference>
<comment type="similarity">
    <text evidence="8">Belongs to the binding-protein-dependent transport system permease family.</text>
</comment>
<name>A7NL94_ROSCS</name>
<keyword evidence="11" id="KW-1185">Reference proteome</keyword>
<evidence type="ECO:0000256" key="1">
    <source>
        <dbReference type="ARBA" id="ARBA00004651"/>
    </source>
</evidence>
<dbReference type="InterPro" id="IPR043429">
    <property type="entry name" value="ArtM/GltK/GlnP/TcyL/YhdX-like"/>
</dbReference>
<feature type="transmembrane region" description="Helical" evidence="8">
    <location>
        <begin position="55"/>
        <end position="78"/>
    </location>
</feature>
<gene>
    <name evidence="10" type="ordered locus">Rcas_2183</name>
</gene>
<dbReference type="HOGENOM" id="CLU_019602_1_0_0"/>
<dbReference type="EMBL" id="CP000804">
    <property type="protein sequence ID" value="ABU58267.1"/>
    <property type="molecule type" value="Genomic_DNA"/>
</dbReference>
<comment type="subcellular location">
    <subcellularLocation>
        <location evidence="1 8">Cell membrane</location>
        <topology evidence="1 8">Multi-pass membrane protein</topology>
    </subcellularLocation>
</comment>
<evidence type="ECO:0000256" key="6">
    <source>
        <dbReference type="ARBA" id="ARBA00022989"/>
    </source>
</evidence>
<dbReference type="OrthoDB" id="5365894at2"/>
<reference evidence="10 11" key="1">
    <citation type="submission" date="2007-08" db="EMBL/GenBank/DDBJ databases">
        <title>Complete sequence of Roseiflexus castenholzii DSM 13941.</title>
        <authorList>
            <consortium name="US DOE Joint Genome Institute"/>
            <person name="Copeland A."/>
            <person name="Lucas S."/>
            <person name="Lapidus A."/>
            <person name="Barry K."/>
            <person name="Glavina del Rio T."/>
            <person name="Dalin E."/>
            <person name="Tice H."/>
            <person name="Pitluck S."/>
            <person name="Thompson L.S."/>
            <person name="Brettin T."/>
            <person name="Bruce D."/>
            <person name="Detter J.C."/>
            <person name="Han C."/>
            <person name="Tapia R."/>
            <person name="Schmutz J."/>
            <person name="Larimer F."/>
            <person name="Land M."/>
            <person name="Hauser L."/>
            <person name="Kyrpides N."/>
            <person name="Mikhailova N."/>
            <person name="Bryant D.A."/>
            <person name="Hanada S."/>
            <person name="Tsukatani Y."/>
            <person name="Richardson P."/>
        </authorList>
    </citation>
    <scope>NUCLEOTIDE SEQUENCE [LARGE SCALE GENOMIC DNA]</scope>
    <source>
        <strain evidence="11">DSM 13941 / HLO8</strain>
    </source>
</reference>
<dbReference type="RefSeq" id="WP_012120691.1">
    <property type="nucleotide sequence ID" value="NC_009767.1"/>
</dbReference>
<evidence type="ECO:0000259" key="9">
    <source>
        <dbReference type="PROSITE" id="PS50928"/>
    </source>
</evidence>
<proteinExistence type="inferred from homology"/>
<keyword evidence="2 8" id="KW-0813">Transport</keyword>
<evidence type="ECO:0000256" key="4">
    <source>
        <dbReference type="ARBA" id="ARBA00022692"/>
    </source>
</evidence>
<accession>A7NL94</accession>
<dbReference type="eggNOG" id="COG0765">
    <property type="taxonomic scope" value="Bacteria"/>
</dbReference>
<dbReference type="NCBIfam" id="TIGR01726">
    <property type="entry name" value="HEQRo_perm_3TM"/>
    <property type="match status" value="1"/>
</dbReference>
<evidence type="ECO:0000256" key="5">
    <source>
        <dbReference type="ARBA" id="ARBA00022970"/>
    </source>
</evidence>
<keyword evidence="4 8" id="KW-0812">Transmembrane</keyword>
<dbReference type="PROSITE" id="PS50928">
    <property type="entry name" value="ABC_TM1"/>
    <property type="match status" value="1"/>
</dbReference>
<evidence type="ECO:0000256" key="2">
    <source>
        <dbReference type="ARBA" id="ARBA00022448"/>
    </source>
</evidence>
<dbReference type="SUPFAM" id="SSF161098">
    <property type="entry name" value="MetI-like"/>
    <property type="match status" value="1"/>
</dbReference>
<sequence>MADLFQNLLTTFNFIVQGLWVTISVTAVALTVGVVVGIVMAVARVYGHPALQIVVSAYSVAVRAVPVIVIIFLLFFVISRYVNLSPFWAGALALGFASGAYQTEIFRGALQAVQPGQMIAARAIGMSRLQAIQSVVLPQALRLALPAWGNEATLVLKDSTLVFAVGVPEILRRAQQVSARTFEPFLAFGVALLLYLALTLITTQALQWLERRYRLQV</sequence>
<keyword evidence="5" id="KW-0029">Amino-acid transport</keyword>
<keyword evidence="3" id="KW-1003">Cell membrane</keyword>
<protein>
    <submittedName>
        <fullName evidence="10">Polar amino acid ABC transporter, inner membrane subunit</fullName>
    </submittedName>
</protein>
<feature type="transmembrane region" description="Helical" evidence="8">
    <location>
        <begin position="20"/>
        <end position="43"/>
    </location>
</feature>
<feature type="transmembrane region" description="Helical" evidence="8">
    <location>
        <begin position="185"/>
        <end position="206"/>
    </location>
</feature>
<dbReference type="PANTHER" id="PTHR30614:SF0">
    <property type="entry name" value="L-CYSTINE TRANSPORT SYSTEM PERMEASE PROTEIN TCYL"/>
    <property type="match status" value="1"/>
</dbReference>
<feature type="domain" description="ABC transmembrane type-1" evidence="9">
    <location>
        <begin position="19"/>
        <end position="203"/>
    </location>
</feature>
<keyword evidence="6 8" id="KW-1133">Transmembrane helix</keyword>
<evidence type="ECO:0000256" key="7">
    <source>
        <dbReference type="ARBA" id="ARBA00023136"/>
    </source>
</evidence>
<dbReference type="KEGG" id="rca:Rcas_2183"/>
<evidence type="ECO:0000256" key="3">
    <source>
        <dbReference type="ARBA" id="ARBA00022475"/>
    </source>
</evidence>
<evidence type="ECO:0000256" key="8">
    <source>
        <dbReference type="RuleBase" id="RU363032"/>
    </source>
</evidence>
<dbReference type="PANTHER" id="PTHR30614">
    <property type="entry name" value="MEMBRANE COMPONENT OF AMINO ACID ABC TRANSPORTER"/>
    <property type="match status" value="1"/>
</dbReference>
<keyword evidence="7 8" id="KW-0472">Membrane</keyword>
<dbReference type="STRING" id="383372.Rcas_2183"/>
<dbReference type="Proteomes" id="UP000000263">
    <property type="component" value="Chromosome"/>
</dbReference>
<dbReference type="CDD" id="cd06261">
    <property type="entry name" value="TM_PBP2"/>
    <property type="match status" value="1"/>
</dbReference>
<evidence type="ECO:0000313" key="10">
    <source>
        <dbReference type="EMBL" id="ABU58267.1"/>
    </source>
</evidence>
<dbReference type="GO" id="GO:0022857">
    <property type="term" value="F:transmembrane transporter activity"/>
    <property type="evidence" value="ECO:0007669"/>
    <property type="project" value="InterPro"/>
</dbReference>
<dbReference type="GO" id="GO:0006865">
    <property type="term" value="P:amino acid transport"/>
    <property type="evidence" value="ECO:0007669"/>
    <property type="project" value="UniProtKB-KW"/>
</dbReference>
<dbReference type="Gene3D" id="1.10.3720.10">
    <property type="entry name" value="MetI-like"/>
    <property type="match status" value="1"/>
</dbReference>
<dbReference type="InterPro" id="IPR000515">
    <property type="entry name" value="MetI-like"/>
</dbReference>
<dbReference type="InterPro" id="IPR035906">
    <property type="entry name" value="MetI-like_sf"/>
</dbReference>
<organism evidence="10 11">
    <name type="scientific">Roseiflexus castenholzii (strain DSM 13941 / HLO8)</name>
    <dbReference type="NCBI Taxonomy" id="383372"/>
    <lineage>
        <taxon>Bacteria</taxon>
        <taxon>Bacillati</taxon>
        <taxon>Chloroflexota</taxon>
        <taxon>Chloroflexia</taxon>
        <taxon>Chloroflexales</taxon>
        <taxon>Roseiflexineae</taxon>
        <taxon>Roseiflexaceae</taxon>
        <taxon>Roseiflexus</taxon>
    </lineage>
</organism>
<dbReference type="Pfam" id="PF00528">
    <property type="entry name" value="BPD_transp_1"/>
    <property type="match status" value="1"/>
</dbReference>
<dbReference type="AlphaFoldDB" id="A7NL94"/>
<dbReference type="GO" id="GO:0043190">
    <property type="term" value="C:ATP-binding cassette (ABC) transporter complex"/>
    <property type="evidence" value="ECO:0007669"/>
    <property type="project" value="InterPro"/>
</dbReference>